<gene>
    <name evidence="2" type="ORF">BaRGS_00014248</name>
</gene>
<sequence length="119" mass="12812">MFSFSQQRQHAGYACLTNNCPPYQPLSVNKIPREYNPSTTLTDLRQSPGIQRQGKADTGSTPSQTLNTTLCMTMRPGGQKGPCEQHCVGQTESCVSAGEAGQNGRWVDSAGGDREECDG</sequence>
<accession>A0ABD0L5G7</accession>
<protein>
    <submittedName>
        <fullName evidence="2">Uncharacterized protein</fullName>
    </submittedName>
</protein>
<organism evidence="2 3">
    <name type="scientific">Batillaria attramentaria</name>
    <dbReference type="NCBI Taxonomy" id="370345"/>
    <lineage>
        <taxon>Eukaryota</taxon>
        <taxon>Metazoa</taxon>
        <taxon>Spiralia</taxon>
        <taxon>Lophotrochozoa</taxon>
        <taxon>Mollusca</taxon>
        <taxon>Gastropoda</taxon>
        <taxon>Caenogastropoda</taxon>
        <taxon>Sorbeoconcha</taxon>
        <taxon>Cerithioidea</taxon>
        <taxon>Batillariidae</taxon>
        <taxon>Batillaria</taxon>
    </lineage>
</organism>
<feature type="compositionally biased region" description="Polar residues" evidence="1">
    <location>
        <begin position="58"/>
        <end position="68"/>
    </location>
</feature>
<proteinExistence type="predicted"/>
<evidence type="ECO:0000313" key="2">
    <source>
        <dbReference type="EMBL" id="KAK7494595.1"/>
    </source>
</evidence>
<feature type="region of interest" description="Disordered" evidence="1">
    <location>
        <begin position="34"/>
        <end position="68"/>
    </location>
</feature>
<evidence type="ECO:0000256" key="1">
    <source>
        <dbReference type="SAM" id="MobiDB-lite"/>
    </source>
</evidence>
<feature type="region of interest" description="Disordered" evidence="1">
    <location>
        <begin position="97"/>
        <end position="119"/>
    </location>
</feature>
<dbReference type="EMBL" id="JACVVK020000082">
    <property type="protein sequence ID" value="KAK7494595.1"/>
    <property type="molecule type" value="Genomic_DNA"/>
</dbReference>
<reference evidence="2 3" key="1">
    <citation type="journal article" date="2023" name="Sci. Data">
        <title>Genome assembly of the Korean intertidal mud-creeper Batillaria attramentaria.</title>
        <authorList>
            <person name="Patra A.K."/>
            <person name="Ho P.T."/>
            <person name="Jun S."/>
            <person name="Lee S.J."/>
            <person name="Kim Y."/>
            <person name="Won Y.J."/>
        </authorList>
    </citation>
    <scope>NUCLEOTIDE SEQUENCE [LARGE SCALE GENOMIC DNA]</scope>
    <source>
        <strain evidence="2">Wonlab-2016</strain>
    </source>
</reference>
<name>A0ABD0L5G7_9CAEN</name>
<dbReference type="Proteomes" id="UP001519460">
    <property type="component" value="Unassembled WGS sequence"/>
</dbReference>
<keyword evidence="3" id="KW-1185">Reference proteome</keyword>
<dbReference type="AlphaFoldDB" id="A0ABD0L5G7"/>
<feature type="compositionally biased region" description="Polar residues" evidence="1">
    <location>
        <begin position="36"/>
        <end position="50"/>
    </location>
</feature>
<evidence type="ECO:0000313" key="3">
    <source>
        <dbReference type="Proteomes" id="UP001519460"/>
    </source>
</evidence>
<comment type="caution">
    <text evidence="2">The sequence shown here is derived from an EMBL/GenBank/DDBJ whole genome shotgun (WGS) entry which is preliminary data.</text>
</comment>